<proteinExistence type="predicted"/>
<protein>
    <submittedName>
        <fullName evidence="2">Uncharacterized protein</fullName>
    </submittedName>
</protein>
<sequence>MPDVANDLAYCGSNKQKQKKSWGCSGRAEKNKWGQTKIYDPALSPRMSGDATDRMLGFPLYPLIPLCGKPRVFSRRQWVPRKQFSPLLASIEQKKKKEHTKRKEGSVSHSGGRE</sequence>
<organism evidence="2 3">
    <name type="scientific">Caerostris extrusa</name>
    <name type="common">Bark spider</name>
    <name type="synonym">Caerostris bankana</name>
    <dbReference type="NCBI Taxonomy" id="172846"/>
    <lineage>
        <taxon>Eukaryota</taxon>
        <taxon>Metazoa</taxon>
        <taxon>Ecdysozoa</taxon>
        <taxon>Arthropoda</taxon>
        <taxon>Chelicerata</taxon>
        <taxon>Arachnida</taxon>
        <taxon>Araneae</taxon>
        <taxon>Araneomorphae</taxon>
        <taxon>Entelegynae</taxon>
        <taxon>Araneoidea</taxon>
        <taxon>Araneidae</taxon>
        <taxon>Caerostris</taxon>
    </lineage>
</organism>
<name>A0AAV4P0Z6_CAEEX</name>
<dbReference type="AlphaFoldDB" id="A0AAV4P0Z6"/>
<gene>
    <name evidence="2" type="ORF">CEXT_755531</name>
</gene>
<evidence type="ECO:0000313" key="3">
    <source>
        <dbReference type="Proteomes" id="UP001054945"/>
    </source>
</evidence>
<dbReference type="EMBL" id="BPLR01021522">
    <property type="protein sequence ID" value="GIX90691.1"/>
    <property type="molecule type" value="Genomic_DNA"/>
</dbReference>
<dbReference type="Proteomes" id="UP001054945">
    <property type="component" value="Unassembled WGS sequence"/>
</dbReference>
<evidence type="ECO:0000256" key="1">
    <source>
        <dbReference type="SAM" id="MobiDB-lite"/>
    </source>
</evidence>
<feature type="compositionally biased region" description="Basic and acidic residues" evidence="1">
    <location>
        <begin position="101"/>
        <end position="114"/>
    </location>
</feature>
<feature type="region of interest" description="Disordered" evidence="1">
    <location>
        <begin position="89"/>
        <end position="114"/>
    </location>
</feature>
<evidence type="ECO:0000313" key="2">
    <source>
        <dbReference type="EMBL" id="GIX90691.1"/>
    </source>
</evidence>
<reference evidence="2 3" key="1">
    <citation type="submission" date="2021-06" db="EMBL/GenBank/DDBJ databases">
        <title>Caerostris extrusa draft genome.</title>
        <authorList>
            <person name="Kono N."/>
            <person name="Arakawa K."/>
        </authorList>
    </citation>
    <scope>NUCLEOTIDE SEQUENCE [LARGE SCALE GENOMIC DNA]</scope>
</reference>
<comment type="caution">
    <text evidence="2">The sequence shown here is derived from an EMBL/GenBank/DDBJ whole genome shotgun (WGS) entry which is preliminary data.</text>
</comment>
<accession>A0AAV4P0Z6</accession>
<keyword evidence="3" id="KW-1185">Reference proteome</keyword>